<dbReference type="Pfam" id="PF05576">
    <property type="entry name" value="Peptidase_S37"/>
    <property type="match status" value="1"/>
</dbReference>
<evidence type="ECO:0000313" key="5">
    <source>
        <dbReference type="Proteomes" id="UP001595847"/>
    </source>
</evidence>
<dbReference type="Proteomes" id="UP001595847">
    <property type="component" value="Unassembled WGS sequence"/>
</dbReference>
<name>A0ABV8FMW9_9ACTN</name>
<dbReference type="EMBL" id="JBHSBH010000007">
    <property type="protein sequence ID" value="MFC3996327.1"/>
    <property type="molecule type" value="Genomic_DNA"/>
</dbReference>
<evidence type="ECO:0000313" key="4">
    <source>
        <dbReference type="EMBL" id="MFC3996327.1"/>
    </source>
</evidence>
<keyword evidence="2" id="KW-0732">Signal</keyword>
<dbReference type="GO" id="GO:0008233">
    <property type="term" value="F:peptidase activity"/>
    <property type="evidence" value="ECO:0007669"/>
    <property type="project" value="UniProtKB-KW"/>
</dbReference>
<dbReference type="Gene3D" id="3.40.50.1820">
    <property type="entry name" value="alpha/beta hydrolase"/>
    <property type="match status" value="1"/>
</dbReference>
<dbReference type="GO" id="GO:0006508">
    <property type="term" value="P:proteolysis"/>
    <property type="evidence" value="ECO:0007669"/>
    <property type="project" value="UniProtKB-KW"/>
</dbReference>
<reference evidence="5" key="1">
    <citation type="journal article" date="2019" name="Int. J. Syst. Evol. Microbiol.">
        <title>The Global Catalogue of Microorganisms (GCM) 10K type strain sequencing project: providing services to taxonomists for standard genome sequencing and annotation.</title>
        <authorList>
            <consortium name="The Broad Institute Genomics Platform"/>
            <consortium name="The Broad Institute Genome Sequencing Center for Infectious Disease"/>
            <person name="Wu L."/>
            <person name="Ma J."/>
        </authorList>
    </citation>
    <scope>NUCLEOTIDE SEQUENCE [LARGE SCALE GENOMIC DNA]</scope>
    <source>
        <strain evidence="5">TBRC 1826</strain>
    </source>
</reference>
<proteinExistence type="predicted"/>
<dbReference type="InterPro" id="IPR008761">
    <property type="entry name" value="Peptidase_S37"/>
</dbReference>
<keyword evidence="3" id="KW-0378">Hydrolase</keyword>
<evidence type="ECO:0000256" key="1">
    <source>
        <dbReference type="ARBA" id="ARBA00022670"/>
    </source>
</evidence>
<dbReference type="InterPro" id="IPR029058">
    <property type="entry name" value="AB_hydrolase_fold"/>
</dbReference>
<dbReference type="SUPFAM" id="SSF53474">
    <property type="entry name" value="alpha/beta-Hydrolases"/>
    <property type="match status" value="1"/>
</dbReference>
<keyword evidence="1 4" id="KW-0645">Protease</keyword>
<sequence length="495" mass="54545">MIGPSADRAGVRRLAQEVDPVFPPPPPAARWRTAAAALFTATALALTAAPAAGAPAPAADDIADRLAAVPGLRIISEQETEPGFRHFVLGYRQPADHDRPRDGGFEQRLTLLHRGFDRPTVLHTSGYGVNTTPFRAEPTRLIDGNQVSTEQRFFSPSRPDPADWDDLDIEQAAADHHRLIAALDDIYREAWISTGASKGGMTSVYHRRFYPDDLEGTVAYVAPNDTYDREDSAYVDFFDSVGDDPQCREDLRTLQREALLRRESLVDRYEELAAENGWTFDATIGSADRTFEMLVLDTPWAFWQYQAPQACADVPGPEASDDDIAAFLDEVAGFEFYTDQGTEPYLPYYYQAATQLGSPSVPTAHLDGLLRYPGLFAARSYLTDDLAGAPFDRRAMPDIDRWVSHRSERILFVDGEWDPWGAEPFRVGDGARREALHFVAPQANHGADIAGLEAADREVATGALLRWAGVEGRIAARGAERIPALDDAGDGRGRR</sequence>
<evidence type="ECO:0000256" key="2">
    <source>
        <dbReference type="ARBA" id="ARBA00022729"/>
    </source>
</evidence>
<accession>A0ABV8FMW9</accession>
<evidence type="ECO:0000256" key="3">
    <source>
        <dbReference type="ARBA" id="ARBA00022801"/>
    </source>
</evidence>
<gene>
    <name evidence="4" type="ORF">ACFOVU_10400</name>
</gene>
<comment type="caution">
    <text evidence="4">The sequence shown here is derived from an EMBL/GenBank/DDBJ whole genome shotgun (WGS) entry which is preliminary data.</text>
</comment>
<dbReference type="PANTHER" id="PTHR11010">
    <property type="entry name" value="PROTEASE S28 PRO-X CARBOXYPEPTIDASE-RELATED"/>
    <property type="match status" value="1"/>
</dbReference>
<protein>
    <submittedName>
        <fullName evidence="4">S28 family serine protease</fullName>
    </submittedName>
</protein>
<dbReference type="RefSeq" id="WP_378532272.1">
    <property type="nucleotide sequence ID" value="NZ_JBHSBH010000007.1"/>
</dbReference>
<keyword evidence="5" id="KW-1185">Reference proteome</keyword>
<organism evidence="4 5">
    <name type="scientific">Nocardiopsis sediminis</name>
    <dbReference type="NCBI Taxonomy" id="1778267"/>
    <lineage>
        <taxon>Bacteria</taxon>
        <taxon>Bacillati</taxon>
        <taxon>Actinomycetota</taxon>
        <taxon>Actinomycetes</taxon>
        <taxon>Streptosporangiales</taxon>
        <taxon>Nocardiopsidaceae</taxon>
        <taxon>Nocardiopsis</taxon>
    </lineage>
</organism>
<dbReference type="PANTHER" id="PTHR11010:SF38">
    <property type="entry name" value="LYSOSOMAL PRO-X CARBOXYPEPTIDASE"/>
    <property type="match status" value="1"/>
</dbReference>